<dbReference type="OrthoDB" id="2270271at2759"/>
<evidence type="ECO:0000256" key="1">
    <source>
        <dbReference type="SAM" id="MobiDB-lite"/>
    </source>
</evidence>
<keyword evidence="3" id="KW-1185">Reference proteome</keyword>
<dbReference type="Proteomes" id="UP000242146">
    <property type="component" value="Unassembled WGS sequence"/>
</dbReference>
<name>A0A1X2GGX1_9FUNG</name>
<proteinExistence type="predicted"/>
<evidence type="ECO:0000313" key="2">
    <source>
        <dbReference type="EMBL" id="ORX53540.1"/>
    </source>
</evidence>
<sequence>MAFLSETWYKITRQLKRRRSFQSQDSGQSGKAVRFQGVNAVYYTHSSLEYDRTPTAESSETDIEDDEDDDDDDEEEDEPAAELITSNVQCVPTKQQRIEIPFLPAHDILPCLEDEWLAVDSSVWHELVTSSS</sequence>
<reference evidence="2 3" key="1">
    <citation type="submission" date="2016-07" db="EMBL/GenBank/DDBJ databases">
        <title>Pervasive Adenine N6-methylation of Active Genes in Fungi.</title>
        <authorList>
            <consortium name="DOE Joint Genome Institute"/>
            <person name="Mondo S.J."/>
            <person name="Dannebaum R.O."/>
            <person name="Kuo R.C."/>
            <person name="Labutti K."/>
            <person name="Haridas S."/>
            <person name="Kuo A."/>
            <person name="Salamov A."/>
            <person name="Ahrendt S.R."/>
            <person name="Lipzen A."/>
            <person name="Sullivan W."/>
            <person name="Andreopoulos W.B."/>
            <person name="Clum A."/>
            <person name="Lindquist E."/>
            <person name="Daum C."/>
            <person name="Ramamoorthy G.K."/>
            <person name="Gryganskyi A."/>
            <person name="Culley D."/>
            <person name="Magnuson J.K."/>
            <person name="James T.Y."/>
            <person name="O'Malley M.A."/>
            <person name="Stajich J.E."/>
            <person name="Spatafora J.W."/>
            <person name="Visel A."/>
            <person name="Grigoriev I.V."/>
        </authorList>
    </citation>
    <scope>NUCLEOTIDE SEQUENCE [LARGE SCALE GENOMIC DNA]</scope>
    <source>
        <strain evidence="2 3">NRRL 3301</strain>
    </source>
</reference>
<comment type="caution">
    <text evidence="2">The sequence shown here is derived from an EMBL/GenBank/DDBJ whole genome shotgun (WGS) entry which is preliminary data.</text>
</comment>
<feature type="region of interest" description="Disordered" evidence="1">
    <location>
        <begin position="49"/>
        <end position="82"/>
    </location>
</feature>
<accession>A0A1X2GGX1</accession>
<organism evidence="2 3">
    <name type="scientific">Hesseltinella vesiculosa</name>
    <dbReference type="NCBI Taxonomy" id="101127"/>
    <lineage>
        <taxon>Eukaryota</taxon>
        <taxon>Fungi</taxon>
        <taxon>Fungi incertae sedis</taxon>
        <taxon>Mucoromycota</taxon>
        <taxon>Mucoromycotina</taxon>
        <taxon>Mucoromycetes</taxon>
        <taxon>Mucorales</taxon>
        <taxon>Cunninghamellaceae</taxon>
        <taxon>Hesseltinella</taxon>
    </lineage>
</organism>
<protein>
    <submittedName>
        <fullName evidence="2">Uncharacterized protein</fullName>
    </submittedName>
</protein>
<dbReference type="EMBL" id="MCGT01000015">
    <property type="protein sequence ID" value="ORX53540.1"/>
    <property type="molecule type" value="Genomic_DNA"/>
</dbReference>
<gene>
    <name evidence="2" type="ORF">DM01DRAFT_313259</name>
</gene>
<evidence type="ECO:0000313" key="3">
    <source>
        <dbReference type="Proteomes" id="UP000242146"/>
    </source>
</evidence>
<dbReference type="AlphaFoldDB" id="A0A1X2GGX1"/>
<feature type="compositionally biased region" description="Acidic residues" evidence="1">
    <location>
        <begin position="59"/>
        <end position="80"/>
    </location>
</feature>